<evidence type="ECO:0000313" key="2">
    <source>
        <dbReference type="Proteomes" id="UP000184388"/>
    </source>
</evidence>
<dbReference type="AlphaFoldDB" id="A0A9X8QZM5"/>
<comment type="caution">
    <text evidence="1">The sequence shown here is derived from an EMBL/GenBank/DDBJ whole genome shotgun (WGS) entry which is preliminary data.</text>
</comment>
<dbReference type="EMBL" id="FRBK01000026">
    <property type="protein sequence ID" value="SHN24385.1"/>
    <property type="molecule type" value="Genomic_DNA"/>
</dbReference>
<protein>
    <submittedName>
        <fullName evidence="1">Uncharacterized protein</fullName>
    </submittedName>
</protein>
<sequence length="36" mass="3708">MALCVVLGFTSLAFAASPLVGVMLSIVVLGWASKRV</sequence>
<organism evidence="1 2">
    <name type="scientific">Streptomyces yunnanensis</name>
    <dbReference type="NCBI Taxonomy" id="156453"/>
    <lineage>
        <taxon>Bacteria</taxon>
        <taxon>Bacillati</taxon>
        <taxon>Actinomycetota</taxon>
        <taxon>Actinomycetes</taxon>
        <taxon>Kitasatosporales</taxon>
        <taxon>Streptomycetaceae</taxon>
        <taxon>Streptomyces</taxon>
    </lineage>
</organism>
<dbReference type="Proteomes" id="UP000184388">
    <property type="component" value="Unassembled WGS sequence"/>
</dbReference>
<gene>
    <name evidence="1" type="ORF">SAMN05216268_12695</name>
</gene>
<reference evidence="2" key="1">
    <citation type="submission" date="2016-11" db="EMBL/GenBank/DDBJ databases">
        <authorList>
            <person name="Jaros S."/>
            <person name="Januszkiewicz K."/>
            <person name="Wedrychowicz H."/>
        </authorList>
    </citation>
    <scope>NUCLEOTIDE SEQUENCE [LARGE SCALE GENOMIC DNA]</scope>
    <source>
        <strain evidence="2">CGMCC 4.3555</strain>
    </source>
</reference>
<proteinExistence type="predicted"/>
<evidence type="ECO:0000313" key="1">
    <source>
        <dbReference type="EMBL" id="SHN24385.1"/>
    </source>
</evidence>
<accession>A0A9X8QZM5</accession>
<name>A0A9X8QZM5_9ACTN</name>